<protein>
    <recommendedName>
        <fullName evidence="4">VCBS repeat-containing protein</fullName>
    </recommendedName>
</protein>
<organism evidence="2 3">
    <name type="scientific">Aequorivita antarctica</name>
    <dbReference type="NCBI Taxonomy" id="153266"/>
    <lineage>
        <taxon>Bacteria</taxon>
        <taxon>Pseudomonadati</taxon>
        <taxon>Bacteroidota</taxon>
        <taxon>Flavobacteriia</taxon>
        <taxon>Flavobacteriales</taxon>
        <taxon>Flavobacteriaceae</taxon>
        <taxon>Aequorivita</taxon>
    </lineage>
</organism>
<dbReference type="PROSITE" id="PS51257">
    <property type="entry name" value="PROKAR_LIPOPROTEIN"/>
    <property type="match status" value="1"/>
</dbReference>
<comment type="caution">
    <text evidence="2">The sequence shown here is derived from an EMBL/GenBank/DDBJ whole genome shotgun (WGS) entry which is preliminary data.</text>
</comment>
<accession>A0A5C6Z459</accession>
<keyword evidence="1" id="KW-0732">Signal</keyword>
<evidence type="ECO:0000256" key="1">
    <source>
        <dbReference type="SAM" id="SignalP"/>
    </source>
</evidence>
<evidence type="ECO:0000313" key="2">
    <source>
        <dbReference type="EMBL" id="TXD74224.1"/>
    </source>
</evidence>
<evidence type="ECO:0008006" key="4">
    <source>
        <dbReference type="Google" id="ProtNLM"/>
    </source>
</evidence>
<dbReference type="RefSeq" id="WP_111843655.1">
    <property type="nucleotide sequence ID" value="NZ_UEGI01000003.1"/>
</dbReference>
<gene>
    <name evidence="2" type="ORF">ESU54_02935</name>
</gene>
<feature type="chain" id="PRO_5022946248" description="VCBS repeat-containing protein" evidence="1">
    <location>
        <begin position="21"/>
        <end position="198"/>
    </location>
</feature>
<evidence type="ECO:0000313" key="3">
    <source>
        <dbReference type="Proteomes" id="UP000321497"/>
    </source>
</evidence>
<sequence>MKKMFLPGIVLLMGCFACGAQDDSLTLGAALLFKNVGGNLTNSEKNEIFNLSQFEISKDGTQFGSIGDEGTAEYPFDVRIYPLDINLDGTAEVIIIWGNTYTSGDYGHNTTIFIKNTAGNYEANFGFPCDLILTAPKNRRYPDILLGDPGFEPYTIYRWNGIVYDFTPDKIAQDKAEKLGPIYDIEDASKKYIASLKN</sequence>
<name>A0A5C6Z459_9FLAO</name>
<dbReference type="Proteomes" id="UP000321497">
    <property type="component" value="Unassembled WGS sequence"/>
</dbReference>
<dbReference type="EMBL" id="VORT01000002">
    <property type="protein sequence ID" value="TXD74224.1"/>
    <property type="molecule type" value="Genomic_DNA"/>
</dbReference>
<reference evidence="2 3" key="1">
    <citation type="submission" date="2019-08" db="EMBL/GenBank/DDBJ databases">
        <title>Genome of Aequorivita antarctica SW49 (type strain).</title>
        <authorList>
            <person name="Bowman J.P."/>
        </authorList>
    </citation>
    <scope>NUCLEOTIDE SEQUENCE [LARGE SCALE GENOMIC DNA]</scope>
    <source>
        <strain evidence="2 3">SW49</strain>
    </source>
</reference>
<keyword evidence="3" id="KW-1185">Reference proteome</keyword>
<dbReference type="OrthoDB" id="1081439at2"/>
<feature type="signal peptide" evidence="1">
    <location>
        <begin position="1"/>
        <end position="20"/>
    </location>
</feature>
<proteinExistence type="predicted"/>
<dbReference type="AlphaFoldDB" id="A0A5C6Z459"/>